<feature type="domain" description="Core-binding (CB)" evidence="8">
    <location>
        <begin position="68"/>
        <end position="150"/>
    </location>
</feature>
<dbReference type="Gene3D" id="3.30.160.60">
    <property type="entry name" value="Classic Zinc Finger"/>
    <property type="match status" value="1"/>
</dbReference>
<evidence type="ECO:0000256" key="5">
    <source>
        <dbReference type="ARBA" id="ARBA00023172"/>
    </source>
</evidence>
<dbReference type="InterPro" id="IPR013762">
    <property type="entry name" value="Integrase-like_cat_sf"/>
</dbReference>
<keyword evidence="5" id="KW-0233">DNA recombination</keyword>
<dbReference type="Gene3D" id="1.10.150.130">
    <property type="match status" value="1"/>
</dbReference>
<keyword evidence="4 6" id="KW-0238">DNA-binding</keyword>
<evidence type="ECO:0000259" key="8">
    <source>
        <dbReference type="PROSITE" id="PS51900"/>
    </source>
</evidence>
<evidence type="ECO:0000256" key="4">
    <source>
        <dbReference type="ARBA" id="ARBA00023125"/>
    </source>
</evidence>
<dbReference type="InterPro" id="IPR002104">
    <property type="entry name" value="Integrase_catalytic"/>
</dbReference>
<dbReference type="RefSeq" id="WP_227019190.1">
    <property type="nucleotide sequence ID" value="NZ_JAGSND010000010.1"/>
</dbReference>
<evidence type="ECO:0000256" key="2">
    <source>
        <dbReference type="ARBA" id="ARBA00008857"/>
    </source>
</evidence>
<dbReference type="InterPro" id="IPR044068">
    <property type="entry name" value="CB"/>
</dbReference>
<accession>A0A8J7W4T6</accession>
<comment type="caution">
    <text evidence="9">The sequence shown here is derived from an EMBL/GenBank/DDBJ whole genome shotgun (WGS) entry which is preliminary data.</text>
</comment>
<dbReference type="PANTHER" id="PTHR30629">
    <property type="entry name" value="PROPHAGE INTEGRASE"/>
    <property type="match status" value="1"/>
</dbReference>
<sequence length="405" mass="47760">METTKRKDNKGRILRKGESQRKDLTYMYRWTDHNGKRQCIYANDLNDLREHEKLISQELAVGVSRNTATLSEQIELYLATKNNLASSTYENYKYYYNHVIKNNKIGNMKIVDIKKSNILMFYKDCAKLGYQNGTIKILQKIIRPALELACDDNVIYKNPCSGCMKEYEDDMEKKYSLTIEQEKEFLDRLNSRPRMKRYRPMYEIVLKTGLRISEVAGLTWNDINFEDKTLNINHQVQYRFKSEKGHVEYYATKTKTKAGKRIIPMSIEVYNLFQEQRKIWLATKKDVEFNVDGYKNFVFLSHVTGKCINHNNIRRMLRTIVDMNSERDIQLPNISPHILRHTACTRLAEQGCEIRVLQYLMGHADIRATMKIYNHVDIERARKEIERVQIPTPITPNLHQLPVTL</sequence>
<dbReference type="SUPFAM" id="SSF56349">
    <property type="entry name" value="DNA breaking-rejoining enzymes"/>
    <property type="match status" value="1"/>
</dbReference>
<dbReference type="GO" id="GO:0006310">
    <property type="term" value="P:DNA recombination"/>
    <property type="evidence" value="ECO:0007669"/>
    <property type="project" value="UniProtKB-KW"/>
</dbReference>
<dbReference type="InterPro" id="IPR004107">
    <property type="entry name" value="Integrase_SAM-like_N"/>
</dbReference>
<dbReference type="GO" id="GO:0003677">
    <property type="term" value="F:DNA binding"/>
    <property type="evidence" value="ECO:0007669"/>
    <property type="project" value="UniProtKB-UniRule"/>
</dbReference>
<evidence type="ECO:0000259" key="7">
    <source>
        <dbReference type="PROSITE" id="PS51898"/>
    </source>
</evidence>
<dbReference type="Pfam" id="PF02920">
    <property type="entry name" value="Integrase_DNA"/>
    <property type="match status" value="1"/>
</dbReference>
<keyword evidence="10" id="KW-1185">Reference proteome</keyword>
<evidence type="ECO:0000256" key="1">
    <source>
        <dbReference type="ARBA" id="ARBA00003283"/>
    </source>
</evidence>
<dbReference type="Pfam" id="PF00589">
    <property type="entry name" value="Phage_integrase"/>
    <property type="match status" value="1"/>
</dbReference>
<comment type="similarity">
    <text evidence="2">Belongs to the 'phage' integrase family.</text>
</comment>
<organism evidence="9 10">
    <name type="scientific">Sinanaerobacter chloroacetimidivorans</name>
    <dbReference type="NCBI Taxonomy" id="2818044"/>
    <lineage>
        <taxon>Bacteria</taxon>
        <taxon>Bacillati</taxon>
        <taxon>Bacillota</taxon>
        <taxon>Clostridia</taxon>
        <taxon>Peptostreptococcales</taxon>
        <taxon>Anaerovoracaceae</taxon>
        <taxon>Sinanaerobacter</taxon>
    </lineage>
</organism>
<dbReference type="PROSITE" id="PS51900">
    <property type="entry name" value="CB"/>
    <property type="match status" value="1"/>
</dbReference>
<reference evidence="9" key="1">
    <citation type="submission" date="2021-04" db="EMBL/GenBank/DDBJ databases">
        <title>Sinoanaerobacter chloroacetimidivorans sp. nov., an obligate anaerobic bacterium isolated from anaerobic sludge.</title>
        <authorList>
            <person name="Bao Y."/>
        </authorList>
    </citation>
    <scope>NUCLEOTIDE SEQUENCE</scope>
    <source>
        <strain evidence="9">BAD-6</strain>
    </source>
</reference>
<dbReference type="InterPro" id="IPR004191">
    <property type="entry name" value="Integrase_Tn916-type_DNA-bd_N"/>
</dbReference>
<dbReference type="InterPro" id="IPR050808">
    <property type="entry name" value="Phage_Integrase"/>
</dbReference>
<dbReference type="SUPFAM" id="SSF54171">
    <property type="entry name" value="DNA-binding domain"/>
    <property type="match status" value="1"/>
</dbReference>
<proteinExistence type="inferred from homology"/>
<dbReference type="AlphaFoldDB" id="A0A8J7W4T6"/>
<dbReference type="InterPro" id="IPR010998">
    <property type="entry name" value="Integrase_recombinase_N"/>
</dbReference>
<dbReference type="GO" id="GO:0008907">
    <property type="term" value="F:integrase activity"/>
    <property type="evidence" value="ECO:0007669"/>
    <property type="project" value="InterPro"/>
</dbReference>
<evidence type="ECO:0000256" key="6">
    <source>
        <dbReference type="PROSITE-ProRule" id="PRU01248"/>
    </source>
</evidence>
<reference evidence="9" key="2">
    <citation type="submission" date="2021-04" db="EMBL/GenBank/DDBJ databases">
        <authorList>
            <person name="Liu J."/>
        </authorList>
    </citation>
    <scope>NUCLEOTIDE SEQUENCE</scope>
    <source>
        <strain evidence="9">BAD-6</strain>
    </source>
</reference>
<dbReference type="Proteomes" id="UP000675664">
    <property type="component" value="Unassembled WGS sequence"/>
</dbReference>
<protein>
    <submittedName>
        <fullName evidence="9">Site-specific integrase</fullName>
    </submittedName>
</protein>
<dbReference type="InterPro" id="IPR016177">
    <property type="entry name" value="DNA-bd_dom_sf"/>
</dbReference>
<dbReference type="CDD" id="cd01189">
    <property type="entry name" value="INT_ICEBs1_C_like"/>
    <property type="match status" value="1"/>
</dbReference>
<dbReference type="EMBL" id="JAGSND010000010">
    <property type="protein sequence ID" value="MBR0599056.1"/>
    <property type="molecule type" value="Genomic_DNA"/>
</dbReference>
<name>A0A8J7W4T6_9FIRM</name>
<dbReference type="PANTHER" id="PTHR30629:SF2">
    <property type="entry name" value="PROPHAGE INTEGRASE INTS-RELATED"/>
    <property type="match status" value="1"/>
</dbReference>
<evidence type="ECO:0000313" key="9">
    <source>
        <dbReference type="EMBL" id="MBR0599056.1"/>
    </source>
</evidence>
<comment type="function">
    <text evidence="1">Site-specific tyrosine recombinase, which acts by catalyzing the cutting and rejoining of the recombining DNA molecules.</text>
</comment>
<gene>
    <name evidence="9" type="ORF">KCX82_14295</name>
</gene>
<evidence type="ECO:0000256" key="3">
    <source>
        <dbReference type="ARBA" id="ARBA00022908"/>
    </source>
</evidence>
<keyword evidence="3" id="KW-0229">DNA integration</keyword>
<dbReference type="Gene3D" id="1.10.443.10">
    <property type="entry name" value="Intergrase catalytic core"/>
    <property type="match status" value="1"/>
</dbReference>
<dbReference type="Pfam" id="PF14659">
    <property type="entry name" value="Phage_int_SAM_3"/>
    <property type="match status" value="1"/>
</dbReference>
<evidence type="ECO:0000313" key="10">
    <source>
        <dbReference type="Proteomes" id="UP000675664"/>
    </source>
</evidence>
<dbReference type="PROSITE" id="PS51898">
    <property type="entry name" value="TYR_RECOMBINASE"/>
    <property type="match status" value="1"/>
</dbReference>
<feature type="domain" description="Tyr recombinase" evidence="7">
    <location>
        <begin position="172"/>
        <end position="386"/>
    </location>
</feature>
<dbReference type="InterPro" id="IPR011010">
    <property type="entry name" value="DNA_brk_join_enz"/>
</dbReference>